<protein>
    <submittedName>
        <fullName evidence="2">Uncharacterized protein</fullName>
    </submittedName>
</protein>
<accession>A0A3N4IH15</accession>
<keyword evidence="3" id="KW-1185">Reference proteome</keyword>
<keyword evidence="1" id="KW-0472">Membrane</keyword>
<evidence type="ECO:0000313" key="2">
    <source>
        <dbReference type="EMBL" id="RPA85119.1"/>
    </source>
</evidence>
<gene>
    <name evidence="2" type="ORF">BJ508DRAFT_412257</name>
</gene>
<name>A0A3N4IH15_ASCIM</name>
<organism evidence="2 3">
    <name type="scientific">Ascobolus immersus RN42</name>
    <dbReference type="NCBI Taxonomy" id="1160509"/>
    <lineage>
        <taxon>Eukaryota</taxon>
        <taxon>Fungi</taxon>
        <taxon>Dikarya</taxon>
        <taxon>Ascomycota</taxon>
        <taxon>Pezizomycotina</taxon>
        <taxon>Pezizomycetes</taxon>
        <taxon>Pezizales</taxon>
        <taxon>Ascobolaceae</taxon>
        <taxon>Ascobolus</taxon>
    </lineage>
</organism>
<evidence type="ECO:0000313" key="3">
    <source>
        <dbReference type="Proteomes" id="UP000275078"/>
    </source>
</evidence>
<keyword evidence="1" id="KW-0812">Transmembrane</keyword>
<dbReference type="AlphaFoldDB" id="A0A3N4IH15"/>
<dbReference type="EMBL" id="ML119655">
    <property type="protein sequence ID" value="RPA85119.1"/>
    <property type="molecule type" value="Genomic_DNA"/>
</dbReference>
<keyword evidence="1" id="KW-1133">Transmembrane helix</keyword>
<dbReference type="Proteomes" id="UP000275078">
    <property type="component" value="Unassembled WGS sequence"/>
</dbReference>
<reference evidence="2 3" key="1">
    <citation type="journal article" date="2018" name="Nat. Ecol. Evol.">
        <title>Pezizomycetes genomes reveal the molecular basis of ectomycorrhizal truffle lifestyle.</title>
        <authorList>
            <person name="Murat C."/>
            <person name="Payen T."/>
            <person name="Noel B."/>
            <person name="Kuo A."/>
            <person name="Morin E."/>
            <person name="Chen J."/>
            <person name="Kohler A."/>
            <person name="Krizsan K."/>
            <person name="Balestrini R."/>
            <person name="Da Silva C."/>
            <person name="Montanini B."/>
            <person name="Hainaut M."/>
            <person name="Levati E."/>
            <person name="Barry K.W."/>
            <person name="Belfiori B."/>
            <person name="Cichocki N."/>
            <person name="Clum A."/>
            <person name="Dockter R.B."/>
            <person name="Fauchery L."/>
            <person name="Guy J."/>
            <person name="Iotti M."/>
            <person name="Le Tacon F."/>
            <person name="Lindquist E.A."/>
            <person name="Lipzen A."/>
            <person name="Malagnac F."/>
            <person name="Mello A."/>
            <person name="Molinier V."/>
            <person name="Miyauchi S."/>
            <person name="Poulain J."/>
            <person name="Riccioni C."/>
            <person name="Rubini A."/>
            <person name="Sitrit Y."/>
            <person name="Splivallo R."/>
            <person name="Traeger S."/>
            <person name="Wang M."/>
            <person name="Zifcakova L."/>
            <person name="Wipf D."/>
            <person name="Zambonelli A."/>
            <person name="Paolocci F."/>
            <person name="Nowrousian M."/>
            <person name="Ottonello S."/>
            <person name="Baldrian P."/>
            <person name="Spatafora J.W."/>
            <person name="Henrissat B."/>
            <person name="Nagy L.G."/>
            <person name="Aury J.M."/>
            <person name="Wincker P."/>
            <person name="Grigoriev I.V."/>
            <person name="Bonfante P."/>
            <person name="Martin F.M."/>
        </authorList>
    </citation>
    <scope>NUCLEOTIDE SEQUENCE [LARGE SCALE GENOMIC DNA]</scope>
    <source>
        <strain evidence="2 3">RN42</strain>
    </source>
</reference>
<proteinExistence type="predicted"/>
<sequence>METVWPCLLRCLQWVLLGWVCLMGYACGIRCIGSVTSEIRGVSSRRTTTPCESACN</sequence>
<feature type="transmembrane region" description="Helical" evidence="1">
    <location>
        <begin position="12"/>
        <end position="36"/>
    </location>
</feature>
<evidence type="ECO:0000256" key="1">
    <source>
        <dbReference type="SAM" id="Phobius"/>
    </source>
</evidence>